<proteinExistence type="predicted"/>
<comment type="caution">
    <text evidence="1">The sequence shown here is derived from an EMBL/GenBank/DDBJ whole genome shotgun (WGS) entry which is preliminary data.</text>
</comment>
<organism evidence="1 2">
    <name type="scientific">Acropora cervicornis</name>
    <name type="common">Staghorn coral</name>
    <dbReference type="NCBI Taxonomy" id="6130"/>
    <lineage>
        <taxon>Eukaryota</taxon>
        <taxon>Metazoa</taxon>
        <taxon>Cnidaria</taxon>
        <taxon>Anthozoa</taxon>
        <taxon>Hexacorallia</taxon>
        <taxon>Scleractinia</taxon>
        <taxon>Astrocoeniina</taxon>
        <taxon>Acroporidae</taxon>
        <taxon>Acropora</taxon>
    </lineage>
</organism>
<keyword evidence="2" id="KW-1185">Reference proteome</keyword>
<protein>
    <submittedName>
        <fullName evidence="1">Uncharacterized protein</fullName>
    </submittedName>
</protein>
<feature type="non-terminal residue" evidence="1">
    <location>
        <position position="1"/>
    </location>
</feature>
<reference evidence="1" key="2">
    <citation type="journal article" date="2023" name="Science">
        <title>Genomic signatures of disease resistance in endangered staghorn corals.</title>
        <authorList>
            <person name="Vollmer S.V."/>
            <person name="Selwyn J.D."/>
            <person name="Despard B.A."/>
            <person name="Roesel C.L."/>
        </authorList>
    </citation>
    <scope>NUCLEOTIDE SEQUENCE</scope>
    <source>
        <strain evidence="1">K2</strain>
    </source>
</reference>
<accession>A0AAD9PT11</accession>
<sequence length="98" mass="11218">SFIILHAHKCRGKAVTCQVPGCSTIVRHGEMSAHLMESANAHIKMQSEEIQRLRRTIREKTPENICFKNENISSFVWNVEGHRDIPTRPLTSPLFNVH</sequence>
<dbReference type="AlphaFoldDB" id="A0AAD9PT11"/>
<evidence type="ECO:0000313" key="2">
    <source>
        <dbReference type="Proteomes" id="UP001249851"/>
    </source>
</evidence>
<dbReference type="Proteomes" id="UP001249851">
    <property type="component" value="Unassembled WGS sequence"/>
</dbReference>
<reference evidence="1" key="1">
    <citation type="journal article" date="2023" name="G3 (Bethesda)">
        <title>Whole genome assembly and annotation of the endangered Caribbean coral Acropora cervicornis.</title>
        <authorList>
            <person name="Selwyn J.D."/>
            <person name="Vollmer S.V."/>
        </authorList>
    </citation>
    <scope>NUCLEOTIDE SEQUENCE</scope>
    <source>
        <strain evidence="1">K2</strain>
    </source>
</reference>
<dbReference type="EMBL" id="JARQWQ010000145">
    <property type="protein sequence ID" value="KAK2548502.1"/>
    <property type="molecule type" value="Genomic_DNA"/>
</dbReference>
<name>A0AAD9PT11_ACRCE</name>
<evidence type="ECO:0000313" key="1">
    <source>
        <dbReference type="EMBL" id="KAK2548502.1"/>
    </source>
</evidence>
<gene>
    <name evidence="1" type="ORF">P5673_031284</name>
</gene>